<protein>
    <submittedName>
        <fullName evidence="6">Helix-turn-helix transcriptional regulator</fullName>
    </submittedName>
</protein>
<evidence type="ECO:0000256" key="3">
    <source>
        <dbReference type="ARBA" id="ARBA00023163"/>
    </source>
</evidence>
<name>A0ABU9BLU6_9BURK</name>
<evidence type="ECO:0000256" key="1">
    <source>
        <dbReference type="ARBA" id="ARBA00023015"/>
    </source>
</evidence>
<dbReference type="InterPro" id="IPR016032">
    <property type="entry name" value="Sig_transdc_resp-reg_C-effctor"/>
</dbReference>
<evidence type="ECO:0000256" key="2">
    <source>
        <dbReference type="ARBA" id="ARBA00023125"/>
    </source>
</evidence>
<reference evidence="6 7" key="1">
    <citation type="submission" date="2024-04" db="EMBL/GenBank/DDBJ databases">
        <title>Novel species of the genus Ideonella isolated from streams.</title>
        <authorList>
            <person name="Lu H."/>
        </authorList>
    </citation>
    <scope>NUCLEOTIDE SEQUENCE [LARGE SCALE GENOMIC DNA]</scope>
    <source>
        <strain evidence="6 7">DXS29W</strain>
    </source>
</reference>
<feature type="region of interest" description="Disordered" evidence="4">
    <location>
        <begin position="15"/>
        <end position="39"/>
    </location>
</feature>
<feature type="domain" description="HTH luxR-type" evidence="5">
    <location>
        <begin position="188"/>
        <end position="253"/>
    </location>
</feature>
<evidence type="ECO:0000256" key="4">
    <source>
        <dbReference type="SAM" id="MobiDB-lite"/>
    </source>
</evidence>
<dbReference type="PANTHER" id="PTHR44688">
    <property type="entry name" value="DNA-BINDING TRANSCRIPTIONAL ACTIVATOR DEVR_DOSR"/>
    <property type="match status" value="1"/>
</dbReference>
<dbReference type="Pfam" id="PF00196">
    <property type="entry name" value="GerE"/>
    <property type="match status" value="1"/>
</dbReference>
<dbReference type="InterPro" id="IPR000792">
    <property type="entry name" value="Tscrpt_reg_LuxR_C"/>
</dbReference>
<keyword evidence="7" id="KW-1185">Reference proteome</keyword>
<evidence type="ECO:0000313" key="6">
    <source>
        <dbReference type="EMBL" id="MEK8030922.1"/>
    </source>
</evidence>
<keyword evidence="3" id="KW-0804">Transcription</keyword>
<evidence type="ECO:0000259" key="5">
    <source>
        <dbReference type="PROSITE" id="PS50043"/>
    </source>
</evidence>
<gene>
    <name evidence="6" type="ORF">AACH06_08865</name>
</gene>
<dbReference type="SUPFAM" id="SSF46894">
    <property type="entry name" value="C-terminal effector domain of the bipartite response regulators"/>
    <property type="match status" value="1"/>
</dbReference>
<dbReference type="SMART" id="SM00421">
    <property type="entry name" value="HTH_LUXR"/>
    <property type="match status" value="1"/>
</dbReference>
<dbReference type="InterPro" id="IPR036388">
    <property type="entry name" value="WH-like_DNA-bd_sf"/>
</dbReference>
<dbReference type="PANTHER" id="PTHR44688:SF16">
    <property type="entry name" value="DNA-BINDING TRANSCRIPTIONAL ACTIVATOR DEVR_DOSR"/>
    <property type="match status" value="1"/>
</dbReference>
<dbReference type="PROSITE" id="PS50043">
    <property type="entry name" value="HTH_LUXR_2"/>
    <property type="match status" value="1"/>
</dbReference>
<keyword evidence="2" id="KW-0238">DNA-binding</keyword>
<organism evidence="6 7">
    <name type="scientific">Ideonella lacteola</name>
    <dbReference type="NCBI Taxonomy" id="2984193"/>
    <lineage>
        <taxon>Bacteria</taxon>
        <taxon>Pseudomonadati</taxon>
        <taxon>Pseudomonadota</taxon>
        <taxon>Betaproteobacteria</taxon>
        <taxon>Burkholderiales</taxon>
        <taxon>Sphaerotilaceae</taxon>
        <taxon>Ideonella</taxon>
    </lineage>
</organism>
<dbReference type="CDD" id="cd06170">
    <property type="entry name" value="LuxR_C_like"/>
    <property type="match status" value="1"/>
</dbReference>
<dbReference type="Gene3D" id="1.10.10.10">
    <property type="entry name" value="Winged helix-like DNA-binding domain superfamily/Winged helix DNA-binding domain"/>
    <property type="match status" value="1"/>
</dbReference>
<evidence type="ECO:0000313" key="7">
    <source>
        <dbReference type="Proteomes" id="UP001371218"/>
    </source>
</evidence>
<dbReference type="EMBL" id="JBBUTG010000004">
    <property type="protein sequence ID" value="MEK8030922.1"/>
    <property type="molecule type" value="Genomic_DNA"/>
</dbReference>
<dbReference type="RefSeq" id="WP_341425291.1">
    <property type="nucleotide sequence ID" value="NZ_JBBUTG010000004.1"/>
</dbReference>
<dbReference type="Proteomes" id="UP001371218">
    <property type="component" value="Unassembled WGS sequence"/>
</dbReference>
<comment type="caution">
    <text evidence="6">The sequence shown here is derived from an EMBL/GenBank/DDBJ whole genome shotgun (WGS) entry which is preliminary data.</text>
</comment>
<accession>A0ABU9BLU6</accession>
<proteinExistence type="predicted"/>
<sequence length="279" mass="28939">MELCLSPALSSARAAAPRLGPSRDEAGSRPTPGTAGFWSTGLPALTQALGYQGPERRGGAALLTRLLTLMLDEIDYGLLLLADGGRVLHANHAARSSLAAPDHPLLLQGHELRARLQKDATALHQALHAAASRGLRKLLTVGEGGERAGIAVVPLLAPAGRTEASPTVPATLLVIGRREVAGGLSVQGFAREHRLSPSEAQVLSGLCEGRSPNDIAARHGVKIATVRTQIANIRAKTGAESIRDLVQQVAVLPPMVGALRRQADLPALASGFGASLMTV</sequence>
<keyword evidence="1" id="KW-0805">Transcription regulation</keyword>